<evidence type="ECO:0000256" key="5">
    <source>
        <dbReference type="ARBA" id="ARBA00022786"/>
    </source>
</evidence>
<organism evidence="8 9">
    <name type="scientific">Zasmidium cellare</name>
    <name type="common">Wine cellar mold</name>
    <name type="synonym">Racodium cellare</name>
    <dbReference type="NCBI Taxonomy" id="395010"/>
    <lineage>
        <taxon>Eukaryota</taxon>
        <taxon>Fungi</taxon>
        <taxon>Dikarya</taxon>
        <taxon>Ascomycota</taxon>
        <taxon>Pezizomycotina</taxon>
        <taxon>Dothideomycetes</taxon>
        <taxon>Dothideomycetidae</taxon>
        <taxon>Mycosphaerellales</taxon>
        <taxon>Mycosphaerellaceae</taxon>
        <taxon>Zasmidium</taxon>
    </lineage>
</organism>
<keyword evidence="6" id="KW-0862">Zinc</keyword>
<evidence type="ECO:0000259" key="7">
    <source>
        <dbReference type="PROSITE" id="PS51873"/>
    </source>
</evidence>
<dbReference type="PROSITE" id="PS51873">
    <property type="entry name" value="TRIAD"/>
    <property type="match status" value="1"/>
</dbReference>
<dbReference type="CDD" id="cd20336">
    <property type="entry name" value="Rcat_RBR"/>
    <property type="match status" value="1"/>
</dbReference>
<evidence type="ECO:0000256" key="2">
    <source>
        <dbReference type="ARBA" id="ARBA00022723"/>
    </source>
</evidence>
<evidence type="ECO:0000256" key="3">
    <source>
        <dbReference type="ARBA" id="ARBA00022737"/>
    </source>
</evidence>
<keyword evidence="1" id="KW-0808">Transferase</keyword>
<gene>
    <name evidence="8" type="ORF">PRZ48_000997</name>
</gene>
<feature type="domain" description="RING-type" evidence="7">
    <location>
        <begin position="25"/>
        <end position="228"/>
    </location>
</feature>
<dbReference type="Gene3D" id="1.20.120.1750">
    <property type="match status" value="1"/>
</dbReference>
<keyword evidence="4" id="KW-0863">Zinc-finger</keyword>
<evidence type="ECO:0000256" key="4">
    <source>
        <dbReference type="ARBA" id="ARBA00022771"/>
    </source>
</evidence>
<evidence type="ECO:0000313" key="9">
    <source>
        <dbReference type="Proteomes" id="UP001305779"/>
    </source>
</evidence>
<keyword evidence="5" id="KW-0833">Ubl conjugation pathway</keyword>
<protein>
    <recommendedName>
        <fullName evidence="7">RING-type domain-containing protein</fullName>
    </recommendedName>
</protein>
<evidence type="ECO:0000256" key="6">
    <source>
        <dbReference type="ARBA" id="ARBA00022833"/>
    </source>
</evidence>
<evidence type="ECO:0000313" key="8">
    <source>
        <dbReference type="EMBL" id="KAK4507262.1"/>
    </source>
</evidence>
<keyword evidence="9" id="KW-1185">Reference proteome</keyword>
<sequence>MPPIRNSSNRQANRANPLTSQDNAVTFDCIACMESRTGTPTTIHGHTLCDACVVDGIVPPFEAALKDETQYPVRYAGQAVDITTVSRFFSRQFLADWAVKTREYDIDIKDRLYCGGACGKYLGLKDRHRSSKLCSDCGSRTCADCAGAITSEIDKHVCKTDDTDPFAGLQRGRDYQICPGDGVPIELAEACNHITCTQCGVEFCFICGLPAKSGDHHWDYGMPCPQYNHPDNNPRFAGGAVDAAVRNFIQDAMDVAFMDGFAAANDPRELRLRNQDRQTLNDIGHDALARMLLAGIDETDGHPVEFSRVSLATAALTGALDVYALHLEPDGDLRRQRLNQIQAVHPTIARWMEQTQELAARRYPQLLEIYQMYRTAFRARILQVD</sequence>
<reference evidence="8 9" key="1">
    <citation type="journal article" date="2023" name="G3 (Bethesda)">
        <title>A chromosome-level genome assembly of Zasmidium syzygii isolated from banana leaves.</title>
        <authorList>
            <person name="van Westerhoven A.C."/>
            <person name="Mehrabi R."/>
            <person name="Talebi R."/>
            <person name="Steentjes M.B.F."/>
            <person name="Corcolon B."/>
            <person name="Chong P.A."/>
            <person name="Kema G.H.J."/>
            <person name="Seidl M.F."/>
        </authorList>
    </citation>
    <scope>NUCLEOTIDE SEQUENCE [LARGE SCALE GENOMIC DNA]</scope>
    <source>
        <strain evidence="8 9">P124</strain>
    </source>
</reference>
<evidence type="ECO:0000256" key="1">
    <source>
        <dbReference type="ARBA" id="ARBA00022679"/>
    </source>
</evidence>
<dbReference type="InterPro" id="IPR031127">
    <property type="entry name" value="E3_UB_ligase_RBR"/>
</dbReference>
<keyword evidence="3" id="KW-0677">Repeat</keyword>
<dbReference type="PANTHER" id="PTHR11685">
    <property type="entry name" value="RBR FAMILY RING FINGER AND IBR DOMAIN-CONTAINING"/>
    <property type="match status" value="1"/>
</dbReference>
<dbReference type="Proteomes" id="UP001305779">
    <property type="component" value="Unassembled WGS sequence"/>
</dbReference>
<dbReference type="Pfam" id="PF22191">
    <property type="entry name" value="IBR_1"/>
    <property type="match status" value="1"/>
</dbReference>
<dbReference type="InterPro" id="IPR044066">
    <property type="entry name" value="TRIAD_supradom"/>
</dbReference>
<comment type="caution">
    <text evidence="8">The sequence shown here is derived from an EMBL/GenBank/DDBJ whole genome shotgun (WGS) entry which is preliminary data.</text>
</comment>
<accession>A0ABR0F0K7</accession>
<name>A0ABR0F0K7_ZASCE</name>
<dbReference type="SUPFAM" id="SSF57850">
    <property type="entry name" value="RING/U-box"/>
    <property type="match status" value="1"/>
</dbReference>
<dbReference type="EMBL" id="JAXOVC010000001">
    <property type="protein sequence ID" value="KAK4507262.1"/>
    <property type="molecule type" value="Genomic_DNA"/>
</dbReference>
<proteinExistence type="predicted"/>
<keyword evidence="2" id="KW-0479">Metal-binding</keyword>